<dbReference type="PANTHER" id="PTHR17985">
    <property type="entry name" value="SER/THR-RICH PROTEIN T10 IN DGCR REGION"/>
    <property type="match status" value="1"/>
</dbReference>
<dbReference type="Pfam" id="PF05742">
    <property type="entry name" value="TANGO2"/>
    <property type="match status" value="1"/>
</dbReference>
<keyword evidence="2" id="KW-1185">Reference proteome</keyword>
<dbReference type="AlphaFoldDB" id="A0AAD6NN01"/>
<dbReference type="GO" id="GO:0007030">
    <property type="term" value="P:Golgi organization"/>
    <property type="evidence" value="ECO:0007669"/>
    <property type="project" value="TreeGrafter"/>
</dbReference>
<sequence length="325" mass="35616">MDNSLCGPRVPVDPAVESRRAYDIPPDFLPCTSQRPTLSLLPSSLLLLLANGEFYVLFIHANRNFFTVPPNLLVHGSLAMGVYMAAETWPAPKMWPFCSSHKRQGSELGGSCEFWLDLDQVGGFSMLCGQFVRTAEQKVRIGTLGVISNRAGSGQEHANTVDTLDPVLGESHGLSNSTFTEPWPKVVTGKELLDALANKIRDGSVNEQGIIDDAFDILSHDSLTSISAGQPPEAKVGLLKMSVFIPIFDTGKQLQLSNQQNAMWGGHAPSSESDRRCLYGTQKQSVIIVHDSGQVRFLEKTKFDWLQGKVPSEDNMVDIVFNLNV</sequence>
<accession>A0AAD6NN01</accession>
<dbReference type="EMBL" id="JAQGDS010000002">
    <property type="protein sequence ID" value="KAJ6262808.1"/>
    <property type="molecule type" value="Genomic_DNA"/>
</dbReference>
<proteinExistence type="predicted"/>
<evidence type="ECO:0000313" key="2">
    <source>
        <dbReference type="Proteomes" id="UP001221413"/>
    </source>
</evidence>
<dbReference type="GO" id="GO:0009306">
    <property type="term" value="P:protein secretion"/>
    <property type="evidence" value="ECO:0007669"/>
    <property type="project" value="TreeGrafter"/>
</dbReference>
<name>A0AAD6NN01_DREDA</name>
<evidence type="ECO:0000313" key="1">
    <source>
        <dbReference type="EMBL" id="KAJ6262808.1"/>
    </source>
</evidence>
<reference evidence="1" key="1">
    <citation type="submission" date="2023-01" db="EMBL/GenBank/DDBJ databases">
        <title>The chitinases involved in constricting ring structure development in the nematode-trapping fungus Drechslerella dactyloides.</title>
        <authorList>
            <person name="Wang R."/>
            <person name="Zhang L."/>
            <person name="Tang P."/>
            <person name="Li S."/>
            <person name="Liang L."/>
        </authorList>
    </citation>
    <scope>NUCLEOTIDE SEQUENCE</scope>
    <source>
        <strain evidence="1">YMF1.00031</strain>
    </source>
</reference>
<dbReference type="PANTHER" id="PTHR17985:SF8">
    <property type="entry name" value="TRANSPORT AND GOLGI ORGANIZATION PROTEIN 2 HOMOLOG"/>
    <property type="match status" value="1"/>
</dbReference>
<comment type="caution">
    <text evidence="1">The sequence shown here is derived from an EMBL/GenBank/DDBJ whole genome shotgun (WGS) entry which is preliminary data.</text>
</comment>
<dbReference type="GO" id="GO:0005794">
    <property type="term" value="C:Golgi apparatus"/>
    <property type="evidence" value="ECO:0007669"/>
    <property type="project" value="TreeGrafter"/>
</dbReference>
<dbReference type="Proteomes" id="UP001221413">
    <property type="component" value="Unassembled WGS sequence"/>
</dbReference>
<dbReference type="InterPro" id="IPR008551">
    <property type="entry name" value="TANGO2"/>
</dbReference>
<protein>
    <submittedName>
        <fullName evidence="1">Uncharacterized protein</fullName>
    </submittedName>
</protein>
<organism evidence="1 2">
    <name type="scientific">Drechslerella dactyloides</name>
    <name type="common">Nematode-trapping fungus</name>
    <name type="synonym">Arthrobotrys dactyloides</name>
    <dbReference type="NCBI Taxonomy" id="74499"/>
    <lineage>
        <taxon>Eukaryota</taxon>
        <taxon>Fungi</taxon>
        <taxon>Dikarya</taxon>
        <taxon>Ascomycota</taxon>
        <taxon>Pezizomycotina</taxon>
        <taxon>Orbiliomycetes</taxon>
        <taxon>Orbiliales</taxon>
        <taxon>Orbiliaceae</taxon>
        <taxon>Drechslerella</taxon>
    </lineage>
</organism>
<gene>
    <name evidence="1" type="ORF">Dda_1365</name>
</gene>